<proteinExistence type="predicted"/>
<evidence type="ECO:0008006" key="4">
    <source>
        <dbReference type="Google" id="ProtNLM"/>
    </source>
</evidence>
<dbReference type="RefSeq" id="WP_377138370.1">
    <property type="nucleotide sequence ID" value="NZ_JBHTIA010000003.1"/>
</dbReference>
<protein>
    <recommendedName>
        <fullName evidence="4">Glycoside hydrolase 123 C-terminal domain-containing protein</fullName>
    </recommendedName>
</protein>
<gene>
    <name evidence="2" type="ORF">ACFQZI_03330</name>
</gene>
<sequence>MVYKVKLACTFLLVLFSVAVRSAFAQNLALNKTYTVSKNSNYSLTSPDNNHTLLTDGNYTNGFFWKSNTTAGWEFTLRIYITIPLGDVSNIGKITFNTARGKSAGVEYPSHIFAFTSTDNINYQYQGDIAADPNNTSGDYAVRKFVLDNINAKAAYVKLAIVPNGSYVFCDEIEVIKGNKSNNANSKNVLATDIDRNVDVMVSTLSHINKLQTVANGNADRSGSVDEQLKQAQNKWAANQRNAFKNDIVVSKINPWDRVAVPYKPNNTTNYKYTIATTVNGKQYGAFVITNLANSKRVVKLAATSSSAAVSSTALYSVPYVMTGKNYDEIADPLINVKDTISLSPGESRVMFFKITGKAAGSALTNIKISSQAFALTLPVNVSVAGVVTPKKPLLNAVNWAYLNFPMLTDRREEAAADLISHDINTIVIPPNALPYVVNSDFTAYRAYLANVSAFSKLLIYINFPNKNNANGTTFMSADWKSKFITWYNSLVQNSKVAGFSESQIYLYPYDEVADKDLDDFYNFLTWLKSDHPSIKTYATIASTARWQKLGALLSIIQIRNTPAMIAAVKGSQKEIWMYDIKGFAETLSPYSYYRLMAWGAFLNDIKGIGFWNYADYRNNAGNKAFLTNFNGTNNTNYSVIYMGPGKSIISTRRWEAFSLGMDDYELLRFYAKKFGMAKAKALAATVLNNPDDYSKADKIRNQMIASLKR</sequence>
<dbReference type="Proteomes" id="UP001597073">
    <property type="component" value="Unassembled WGS sequence"/>
</dbReference>
<name>A0ABW2ZC83_9SPHI</name>
<keyword evidence="3" id="KW-1185">Reference proteome</keyword>
<accession>A0ABW2ZC83</accession>
<organism evidence="2 3">
    <name type="scientific">Mucilaginibacter lutimaris</name>
    <dbReference type="NCBI Taxonomy" id="931629"/>
    <lineage>
        <taxon>Bacteria</taxon>
        <taxon>Pseudomonadati</taxon>
        <taxon>Bacteroidota</taxon>
        <taxon>Sphingobacteriia</taxon>
        <taxon>Sphingobacteriales</taxon>
        <taxon>Sphingobacteriaceae</taxon>
        <taxon>Mucilaginibacter</taxon>
    </lineage>
</organism>
<evidence type="ECO:0000256" key="1">
    <source>
        <dbReference type="SAM" id="SignalP"/>
    </source>
</evidence>
<dbReference type="SUPFAM" id="SSF49785">
    <property type="entry name" value="Galactose-binding domain-like"/>
    <property type="match status" value="1"/>
</dbReference>
<evidence type="ECO:0000313" key="2">
    <source>
        <dbReference type="EMBL" id="MFD0763866.1"/>
    </source>
</evidence>
<dbReference type="Gene3D" id="2.60.120.260">
    <property type="entry name" value="Galactose-binding domain-like"/>
    <property type="match status" value="1"/>
</dbReference>
<dbReference type="InterPro" id="IPR008979">
    <property type="entry name" value="Galactose-bd-like_sf"/>
</dbReference>
<comment type="caution">
    <text evidence="2">The sequence shown here is derived from an EMBL/GenBank/DDBJ whole genome shotgun (WGS) entry which is preliminary data.</text>
</comment>
<evidence type="ECO:0000313" key="3">
    <source>
        <dbReference type="Proteomes" id="UP001597073"/>
    </source>
</evidence>
<reference evidence="3" key="1">
    <citation type="journal article" date="2019" name="Int. J. Syst. Evol. Microbiol.">
        <title>The Global Catalogue of Microorganisms (GCM) 10K type strain sequencing project: providing services to taxonomists for standard genome sequencing and annotation.</title>
        <authorList>
            <consortium name="The Broad Institute Genomics Platform"/>
            <consortium name="The Broad Institute Genome Sequencing Center for Infectious Disease"/>
            <person name="Wu L."/>
            <person name="Ma J."/>
        </authorList>
    </citation>
    <scope>NUCLEOTIDE SEQUENCE [LARGE SCALE GENOMIC DNA]</scope>
    <source>
        <strain evidence="3">CCUG 60742</strain>
    </source>
</reference>
<keyword evidence="1" id="KW-0732">Signal</keyword>
<dbReference type="EMBL" id="JBHTIA010000003">
    <property type="protein sequence ID" value="MFD0763866.1"/>
    <property type="molecule type" value="Genomic_DNA"/>
</dbReference>
<feature type="signal peptide" evidence="1">
    <location>
        <begin position="1"/>
        <end position="25"/>
    </location>
</feature>
<feature type="chain" id="PRO_5045968362" description="Glycoside hydrolase 123 C-terminal domain-containing protein" evidence="1">
    <location>
        <begin position="26"/>
        <end position="710"/>
    </location>
</feature>